<dbReference type="PANTHER" id="PTHR10876:SF0">
    <property type="entry name" value="ZINC FINGER PROTEIN ZPR1"/>
    <property type="match status" value="1"/>
</dbReference>
<dbReference type="FunFam" id="2.60.120.1040:FF:000002">
    <property type="entry name" value="zinc finger protein ZPR1"/>
    <property type="match status" value="1"/>
</dbReference>
<comment type="caution">
    <text evidence="6">The sequence shown here is derived from an EMBL/GenBank/DDBJ whole genome shotgun (WGS) entry which is preliminary data.</text>
</comment>
<sequence>MCSTTATTPTRGSSKSFNFFFVLRPDQFVCNSQQEEQQKSSPFRDSKRQNLLYGYSAVRRWKRAIRLSMWDPPPRQFQQRMMRQRRFIRLRASVCAAERILLTGNASCSPGCGSIVVLAFLGVTRLLLTRIPHFREVVLMAFDCPHCNERNNEVQFAGELQPRGCCYRLNVPPGDAKALNRQVVKSDSATIKVPEIEFEIPPEAQRGTLSTVEGILLRAADELMVLQEERKKVDPEMAEALDRFLVKLRSFAAGDAPFTFILDDPAGNSFIENPFAPFMDPSLTVKYYERTPEQQTSLGFLVDTSSVGGETEAQTGNEALTEGRHIPDPLIGEPQSSVGSVARHRAIAHGKSEEVAAILSKYSSPEEVMTFPATCGACGISCETRMAITHIPHFQEVIVMASSCESCGYRSSELKPGGPIPEKAKRITLHVQNILDLSRDVIKSDSASVRVPELDLELASGTLGGIVTTVEGLIAKISGNLERVHGFTFGDSLDEWKRNKWQDFKSRLLTLQKVEEPWTLIIDDSLASSFVQPVTDVIEDDHQLLFEEYERSWEQNEELGLNDMDTRSADVAYNSTPSNV</sequence>
<dbReference type="AlphaFoldDB" id="A0A443Q168"/>
<evidence type="ECO:0000313" key="7">
    <source>
        <dbReference type="Proteomes" id="UP000283530"/>
    </source>
</evidence>
<dbReference type="GO" id="GO:0005634">
    <property type="term" value="C:nucleus"/>
    <property type="evidence" value="ECO:0007669"/>
    <property type="project" value="TreeGrafter"/>
</dbReference>
<comment type="similarity">
    <text evidence="1">Belongs to the ZPR1 family.</text>
</comment>
<dbReference type="STRING" id="337451.A0A443Q168"/>
<name>A0A443Q168_9MAGN</name>
<dbReference type="OrthoDB" id="308464at2759"/>
<evidence type="ECO:0000256" key="2">
    <source>
        <dbReference type="ARBA" id="ARBA00022723"/>
    </source>
</evidence>
<protein>
    <submittedName>
        <fullName evidence="6">Zinc finger protein ZPR1-like protein</fullName>
    </submittedName>
</protein>
<dbReference type="NCBIfam" id="TIGR00310">
    <property type="entry name" value="ZPR1_znf"/>
    <property type="match status" value="2"/>
</dbReference>
<dbReference type="InterPro" id="IPR042452">
    <property type="entry name" value="ZPR1_Znf1/2"/>
</dbReference>
<dbReference type="Gene3D" id="2.20.25.420">
    <property type="entry name" value="ZPR1, zinc finger domain"/>
    <property type="match status" value="2"/>
</dbReference>
<evidence type="ECO:0000259" key="5">
    <source>
        <dbReference type="SMART" id="SM00709"/>
    </source>
</evidence>
<proteinExistence type="inferred from homology"/>
<evidence type="ECO:0000256" key="3">
    <source>
        <dbReference type="ARBA" id="ARBA00022771"/>
    </source>
</evidence>
<dbReference type="InterPro" id="IPR042451">
    <property type="entry name" value="ZPR1_A/B_dom"/>
</dbReference>
<evidence type="ECO:0000256" key="4">
    <source>
        <dbReference type="ARBA" id="ARBA00022833"/>
    </source>
</evidence>
<keyword evidence="7" id="KW-1185">Reference proteome</keyword>
<dbReference type="FunFam" id="2.60.120.1040:FF:000001">
    <property type="entry name" value="Zinc finger protein ZPR1"/>
    <property type="match status" value="1"/>
</dbReference>
<dbReference type="SMART" id="SM00709">
    <property type="entry name" value="Zpr1"/>
    <property type="match status" value="2"/>
</dbReference>
<reference evidence="6 7" key="1">
    <citation type="journal article" date="2019" name="Nat. Plants">
        <title>Stout camphor tree genome fills gaps in understanding of flowering plant genome evolution.</title>
        <authorList>
            <person name="Chaw S.M."/>
            <person name="Liu Y.C."/>
            <person name="Wu Y.W."/>
            <person name="Wang H.Y."/>
            <person name="Lin C.I."/>
            <person name="Wu C.S."/>
            <person name="Ke H.M."/>
            <person name="Chang L.Y."/>
            <person name="Hsu C.Y."/>
            <person name="Yang H.T."/>
            <person name="Sudianto E."/>
            <person name="Hsu M.H."/>
            <person name="Wu K.P."/>
            <person name="Wang L.N."/>
            <person name="Leebens-Mack J.H."/>
            <person name="Tsai I.J."/>
        </authorList>
    </citation>
    <scope>NUCLEOTIDE SEQUENCE [LARGE SCALE GENOMIC DNA]</scope>
    <source>
        <strain evidence="7">cv. Chaw 1501</strain>
        <tissue evidence="6">Young leaves</tissue>
    </source>
</reference>
<dbReference type="Gene3D" id="2.60.120.1040">
    <property type="entry name" value="ZPR1, A/B domain"/>
    <property type="match status" value="2"/>
</dbReference>
<dbReference type="FunFam" id="2.20.25.420:FF:000002">
    <property type="entry name" value="Zinc finger protein ZPR1"/>
    <property type="match status" value="1"/>
</dbReference>
<dbReference type="InterPro" id="IPR004457">
    <property type="entry name" value="Znf_ZPR1"/>
</dbReference>
<dbReference type="InterPro" id="IPR040141">
    <property type="entry name" value="ZPR1"/>
</dbReference>
<keyword evidence="4" id="KW-0862">Zinc</keyword>
<dbReference type="Pfam" id="PF22794">
    <property type="entry name" value="jr-ZPR1"/>
    <property type="match status" value="2"/>
</dbReference>
<organism evidence="6 7">
    <name type="scientific">Cinnamomum micranthum f. kanehirae</name>
    <dbReference type="NCBI Taxonomy" id="337451"/>
    <lineage>
        <taxon>Eukaryota</taxon>
        <taxon>Viridiplantae</taxon>
        <taxon>Streptophyta</taxon>
        <taxon>Embryophyta</taxon>
        <taxon>Tracheophyta</taxon>
        <taxon>Spermatophyta</taxon>
        <taxon>Magnoliopsida</taxon>
        <taxon>Magnoliidae</taxon>
        <taxon>Laurales</taxon>
        <taxon>Lauraceae</taxon>
        <taxon>Cinnamomum</taxon>
    </lineage>
</organism>
<gene>
    <name evidence="6" type="ORF">CKAN_02617800</name>
</gene>
<keyword evidence="2" id="KW-0479">Metal-binding</keyword>
<feature type="domain" description="Zinc finger ZPR1-type" evidence="5">
    <location>
        <begin position="373"/>
        <end position="533"/>
    </location>
</feature>
<keyword evidence="3" id="KW-0863">Zinc-finger</keyword>
<dbReference type="GO" id="GO:0008270">
    <property type="term" value="F:zinc ion binding"/>
    <property type="evidence" value="ECO:0007669"/>
    <property type="project" value="UniProtKB-KW"/>
</dbReference>
<dbReference type="PANTHER" id="PTHR10876">
    <property type="entry name" value="ZINC FINGER PROTEIN ZPR1"/>
    <property type="match status" value="1"/>
</dbReference>
<dbReference type="InterPro" id="IPR056180">
    <property type="entry name" value="ZPR1_jr_dom"/>
</dbReference>
<dbReference type="Pfam" id="PF03367">
    <property type="entry name" value="Zn_ribbon_ZPR1"/>
    <property type="match status" value="2"/>
</dbReference>
<accession>A0A443Q168</accession>
<feature type="domain" description="Zinc finger ZPR1-type" evidence="5">
    <location>
        <begin position="107"/>
        <end position="273"/>
    </location>
</feature>
<evidence type="ECO:0000256" key="1">
    <source>
        <dbReference type="ARBA" id="ARBA00008354"/>
    </source>
</evidence>
<dbReference type="EMBL" id="QPKB01000012">
    <property type="protein sequence ID" value="RWR96776.1"/>
    <property type="molecule type" value="Genomic_DNA"/>
</dbReference>
<dbReference type="Proteomes" id="UP000283530">
    <property type="component" value="Unassembled WGS sequence"/>
</dbReference>
<evidence type="ECO:0000313" key="6">
    <source>
        <dbReference type="EMBL" id="RWR96776.1"/>
    </source>
</evidence>